<dbReference type="GO" id="GO:0003700">
    <property type="term" value="F:DNA-binding transcription factor activity"/>
    <property type="evidence" value="ECO:0007669"/>
    <property type="project" value="InterPro"/>
</dbReference>
<dbReference type="Gene3D" id="1.10.10.60">
    <property type="entry name" value="Homeodomain-like"/>
    <property type="match status" value="2"/>
</dbReference>
<feature type="domain" description="HTH araC/xylS-type" evidence="5">
    <location>
        <begin position="154"/>
        <end position="251"/>
    </location>
</feature>
<proteinExistence type="predicted"/>
<name>A0A1M2UU40_MARNT</name>
<dbReference type="PANTHER" id="PTHR46796">
    <property type="entry name" value="HTH-TYPE TRANSCRIPTIONAL ACTIVATOR RHAS-RELATED"/>
    <property type="match status" value="1"/>
</dbReference>
<protein>
    <recommendedName>
        <fullName evidence="5">HTH araC/xylS-type domain-containing protein</fullName>
    </recommendedName>
</protein>
<dbReference type="InterPro" id="IPR009057">
    <property type="entry name" value="Homeodomain-like_sf"/>
</dbReference>
<sequence>MPMDNSRSNLLYLWPRRTLFVGRLRHPIEFSQAAASLVIGIEGPVQLVLPGSDVVWHEHSLLLAPGQSARIDPQGQLVAACYLDALGQDFRLLSHSMARHQDGVYAGFHGEHSLQRWLKALYNVPVQAEEAFDALESGINPAAQPYPETDPRVARVVERIQSEIGRNVSVEELANSVNLSVSRLVELFRAQVGVPVRRYRQWHRLFVTFTGVERGASLTDAAIAAGFADSAHFSHTFRMTLGMTPSDIVTMLSGSIFVGHGAPVGGLAGHNAGAGLPTPTRQTGH</sequence>
<accession>A0A1M2UU40</accession>
<dbReference type="EMBL" id="MPKY01000001">
    <property type="protein sequence ID" value="OJS98836.1"/>
    <property type="molecule type" value="Genomic_DNA"/>
</dbReference>
<reference evidence="6" key="1">
    <citation type="submission" date="2016-11" db="EMBL/GenBank/DDBJ databases">
        <title>Draft Genome Sequence of Marinobacter hydrocarbonoclasticus strain STW2, a polyaromatic aromatic hydrocarbon degrading and denitrifying bacterium from rhizosphere of Seagrass Enhalus acodoides.</title>
        <authorList>
            <person name="Ling J."/>
            <person name="Dong J."/>
        </authorList>
    </citation>
    <scope>NUCLEOTIDE SEQUENCE [LARGE SCALE GENOMIC DNA]</scope>
    <source>
        <strain evidence="6">STW2</strain>
    </source>
</reference>
<dbReference type="OrthoDB" id="5295226at2"/>
<dbReference type="AlphaFoldDB" id="A0A1M2UU40"/>
<keyword evidence="3" id="KW-0804">Transcription</keyword>
<dbReference type="InterPro" id="IPR050204">
    <property type="entry name" value="AraC_XylS_family_regulators"/>
</dbReference>
<comment type="caution">
    <text evidence="6">The sequence shown here is derived from an EMBL/GenBank/DDBJ whole genome shotgun (WGS) entry which is preliminary data.</text>
</comment>
<keyword evidence="1" id="KW-0805">Transcription regulation</keyword>
<dbReference type="PROSITE" id="PS01124">
    <property type="entry name" value="HTH_ARAC_FAMILY_2"/>
    <property type="match status" value="1"/>
</dbReference>
<dbReference type="Pfam" id="PF12833">
    <property type="entry name" value="HTH_18"/>
    <property type="match status" value="1"/>
</dbReference>
<evidence type="ECO:0000313" key="6">
    <source>
        <dbReference type="EMBL" id="OJS98836.1"/>
    </source>
</evidence>
<evidence type="ECO:0000256" key="1">
    <source>
        <dbReference type="ARBA" id="ARBA00023015"/>
    </source>
</evidence>
<evidence type="ECO:0000256" key="4">
    <source>
        <dbReference type="ARBA" id="ARBA00037345"/>
    </source>
</evidence>
<comment type="function">
    <text evidence="4">Regulatory protein of the TOL plasmid xyl operons. XylS activates the xylXYZLTEGFJQKIH operon required for the degradation of toluene, m-xylene and p-xylene.</text>
</comment>
<keyword evidence="7" id="KW-1185">Reference proteome</keyword>
<dbReference type="GO" id="GO:0043565">
    <property type="term" value="F:sequence-specific DNA binding"/>
    <property type="evidence" value="ECO:0007669"/>
    <property type="project" value="InterPro"/>
</dbReference>
<gene>
    <name evidence="6" type="ORF">BEE62_01205</name>
</gene>
<dbReference type="Proteomes" id="UP000183986">
    <property type="component" value="Unassembled WGS sequence"/>
</dbReference>
<evidence type="ECO:0000256" key="3">
    <source>
        <dbReference type="ARBA" id="ARBA00023163"/>
    </source>
</evidence>
<dbReference type="SMART" id="SM00342">
    <property type="entry name" value="HTH_ARAC"/>
    <property type="match status" value="1"/>
</dbReference>
<evidence type="ECO:0000313" key="7">
    <source>
        <dbReference type="Proteomes" id="UP000183986"/>
    </source>
</evidence>
<dbReference type="SUPFAM" id="SSF46689">
    <property type="entry name" value="Homeodomain-like"/>
    <property type="match status" value="2"/>
</dbReference>
<dbReference type="InterPro" id="IPR018060">
    <property type="entry name" value="HTH_AraC"/>
</dbReference>
<organism evidence="6 7">
    <name type="scientific">Marinobacter nauticus</name>
    <name type="common">Marinobacter hydrocarbonoclasticus</name>
    <name type="synonym">Marinobacter aquaeolei</name>
    <dbReference type="NCBI Taxonomy" id="2743"/>
    <lineage>
        <taxon>Bacteria</taxon>
        <taxon>Pseudomonadati</taxon>
        <taxon>Pseudomonadota</taxon>
        <taxon>Gammaproteobacteria</taxon>
        <taxon>Pseudomonadales</taxon>
        <taxon>Marinobacteraceae</taxon>
        <taxon>Marinobacter</taxon>
    </lineage>
</organism>
<evidence type="ECO:0000256" key="2">
    <source>
        <dbReference type="ARBA" id="ARBA00023125"/>
    </source>
</evidence>
<keyword evidence="2" id="KW-0238">DNA-binding</keyword>
<evidence type="ECO:0000259" key="5">
    <source>
        <dbReference type="PROSITE" id="PS01124"/>
    </source>
</evidence>